<dbReference type="GeneID" id="63780821"/>
<dbReference type="EMBL" id="MCFJ01000026">
    <property type="protein sequence ID" value="ORY55709.1"/>
    <property type="molecule type" value="Genomic_DNA"/>
</dbReference>
<dbReference type="InParanoid" id="A0A1Y2D8X1"/>
<dbReference type="Gene3D" id="3.40.50.300">
    <property type="entry name" value="P-loop containing nucleotide triphosphate hydrolases"/>
    <property type="match status" value="1"/>
</dbReference>
<dbReference type="Proteomes" id="UP000193689">
    <property type="component" value="Unassembled WGS sequence"/>
</dbReference>
<dbReference type="AlphaFoldDB" id="A0A1Y2D8X1"/>
<gene>
    <name evidence="1" type="ORF">BCR38DRAFT_491050</name>
</gene>
<dbReference type="OrthoDB" id="6513042at2759"/>
<dbReference type="STRING" id="1141098.A0A1Y2D8X1"/>
<accession>A0A1Y2D8X1</accession>
<sequence>MQQAVLITSRDLQYAALEAAHAHDRRAAQPYAVNHDWIQSMFLPMAIDCEEQFLLNPEIFRRQFFDQKLNWEQKKAVESICLQDYCALSYLVLGPPGTEKTRTLIKIALQLV</sequence>
<reference evidence="1 2" key="1">
    <citation type="submission" date="2016-07" db="EMBL/GenBank/DDBJ databases">
        <title>Pervasive Adenine N6-methylation of Active Genes in Fungi.</title>
        <authorList>
            <consortium name="DOE Joint Genome Institute"/>
            <person name="Mondo S.J."/>
            <person name="Dannebaum R.O."/>
            <person name="Kuo R.C."/>
            <person name="Labutti K."/>
            <person name="Haridas S."/>
            <person name="Kuo A."/>
            <person name="Salamov A."/>
            <person name="Ahrendt S.R."/>
            <person name="Lipzen A."/>
            <person name="Sullivan W."/>
            <person name="Andreopoulos W.B."/>
            <person name="Clum A."/>
            <person name="Lindquist E."/>
            <person name="Daum C."/>
            <person name="Ramamoorthy G.K."/>
            <person name="Gryganskyi A."/>
            <person name="Culley D."/>
            <person name="Magnuson J.K."/>
            <person name="James T.Y."/>
            <person name="O'Malley M.A."/>
            <person name="Stajich J.E."/>
            <person name="Spatafora J.W."/>
            <person name="Visel A."/>
            <person name="Grigoriev I.V."/>
        </authorList>
    </citation>
    <scope>NUCLEOTIDE SEQUENCE [LARGE SCALE GENOMIC DNA]</scope>
    <source>
        <strain evidence="1 2">CBS 129021</strain>
    </source>
</reference>
<name>A0A1Y2D8X1_9PEZI</name>
<evidence type="ECO:0000313" key="1">
    <source>
        <dbReference type="EMBL" id="ORY55709.1"/>
    </source>
</evidence>
<proteinExistence type="predicted"/>
<organism evidence="1 2">
    <name type="scientific">Pseudomassariella vexata</name>
    <dbReference type="NCBI Taxonomy" id="1141098"/>
    <lineage>
        <taxon>Eukaryota</taxon>
        <taxon>Fungi</taxon>
        <taxon>Dikarya</taxon>
        <taxon>Ascomycota</taxon>
        <taxon>Pezizomycotina</taxon>
        <taxon>Sordariomycetes</taxon>
        <taxon>Xylariomycetidae</taxon>
        <taxon>Amphisphaeriales</taxon>
        <taxon>Pseudomassariaceae</taxon>
        <taxon>Pseudomassariella</taxon>
    </lineage>
</organism>
<dbReference type="RefSeq" id="XP_040709767.1">
    <property type="nucleotide sequence ID" value="XM_040864609.1"/>
</dbReference>
<protein>
    <recommendedName>
        <fullName evidence="3">DNA2/NAM7 helicase helicase domain-containing protein</fullName>
    </recommendedName>
</protein>
<comment type="caution">
    <text evidence="1">The sequence shown here is derived from an EMBL/GenBank/DDBJ whole genome shotgun (WGS) entry which is preliminary data.</text>
</comment>
<evidence type="ECO:0000313" key="2">
    <source>
        <dbReference type="Proteomes" id="UP000193689"/>
    </source>
</evidence>
<keyword evidence="2" id="KW-1185">Reference proteome</keyword>
<dbReference type="InterPro" id="IPR027417">
    <property type="entry name" value="P-loop_NTPase"/>
</dbReference>
<dbReference type="SUPFAM" id="SSF52540">
    <property type="entry name" value="P-loop containing nucleoside triphosphate hydrolases"/>
    <property type="match status" value="1"/>
</dbReference>
<evidence type="ECO:0008006" key="3">
    <source>
        <dbReference type="Google" id="ProtNLM"/>
    </source>
</evidence>